<dbReference type="FunFam" id="2.60.40.1120:FF:000033">
    <property type="entry name" value="Rhamnogalacturonate lyase B"/>
    <property type="match status" value="1"/>
</dbReference>
<protein>
    <recommendedName>
        <fullName evidence="6">Rhamnogalacturonan endolyase</fullName>
    </recommendedName>
</protein>
<organism evidence="4 5">
    <name type="scientific">Flemingia macrophylla</name>
    <dbReference type="NCBI Taxonomy" id="520843"/>
    <lineage>
        <taxon>Eukaryota</taxon>
        <taxon>Viridiplantae</taxon>
        <taxon>Streptophyta</taxon>
        <taxon>Embryophyta</taxon>
        <taxon>Tracheophyta</taxon>
        <taxon>Spermatophyta</taxon>
        <taxon>Magnoliopsida</taxon>
        <taxon>eudicotyledons</taxon>
        <taxon>Gunneridae</taxon>
        <taxon>Pentapetalae</taxon>
        <taxon>rosids</taxon>
        <taxon>fabids</taxon>
        <taxon>Fabales</taxon>
        <taxon>Fabaceae</taxon>
        <taxon>Papilionoideae</taxon>
        <taxon>50 kb inversion clade</taxon>
        <taxon>NPAAA clade</taxon>
        <taxon>indigoferoid/millettioid clade</taxon>
        <taxon>Phaseoleae</taxon>
        <taxon>Flemingia</taxon>
    </lineage>
</organism>
<evidence type="ECO:0000313" key="5">
    <source>
        <dbReference type="Proteomes" id="UP001603857"/>
    </source>
</evidence>
<dbReference type="PANTHER" id="PTHR32018">
    <property type="entry name" value="RHAMNOGALACTURONATE LYASE FAMILY PROTEIN"/>
    <property type="match status" value="1"/>
</dbReference>
<accession>A0ABD1MW22</accession>
<dbReference type="InterPro" id="IPR051850">
    <property type="entry name" value="Polysacch_Lyase_4"/>
</dbReference>
<dbReference type="CDD" id="cd10320">
    <property type="entry name" value="RGL4_N"/>
    <property type="match status" value="1"/>
</dbReference>
<dbReference type="AlphaFoldDB" id="A0ABD1MW22"/>
<dbReference type="Pfam" id="PF14686">
    <property type="entry name" value="fn3_3"/>
    <property type="match status" value="1"/>
</dbReference>
<evidence type="ECO:0000259" key="3">
    <source>
        <dbReference type="Pfam" id="PF14686"/>
    </source>
</evidence>
<dbReference type="InterPro" id="IPR014718">
    <property type="entry name" value="GH-type_carb-bd"/>
</dbReference>
<dbReference type="SUPFAM" id="SSF49785">
    <property type="entry name" value="Galactose-binding domain-like"/>
    <property type="match status" value="1"/>
</dbReference>
<gene>
    <name evidence="4" type="ORF">Fmac_007970</name>
</gene>
<dbReference type="Proteomes" id="UP001603857">
    <property type="component" value="Unassembled WGS sequence"/>
</dbReference>
<dbReference type="InterPro" id="IPR008979">
    <property type="entry name" value="Galactose-bd-like_sf"/>
</dbReference>
<dbReference type="Pfam" id="PF06045">
    <property type="entry name" value="Rhamnogal_lyase"/>
    <property type="match status" value="1"/>
</dbReference>
<feature type="domain" description="Rhamnogalacturonan lyase" evidence="3">
    <location>
        <begin position="329"/>
        <end position="401"/>
    </location>
</feature>
<dbReference type="InterPro" id="IPR010325">
    <property type="entry name" value="Rhamnogal_lyase"/>
</dbReference>
<dbReference type="PANTHER" id="PTHR32018:SF29">
    <property type="entry name" value="RHAMNOGALACTURONAN ENDOLYASE"/>
    <property type="match status" value="1"/>
</dbReference>
<evidence type="ECO:0000256" key="1">
    <source>
        <dbReference type="ARBA" id="ARBA00022729"/>
    </source>
</evidence>
<dbReference type="SUPFAM" id="SSF49452">
    <property type="entry name" value="Starch-binding domain-like"/>
    <property type="match status" value="1"/>
</dbReference>
<evidence type="ECO:0000259" key="2">
    <source>
        <dbReference type="Pfam" id="PF14683"/>
    </source>
</evidence>
<dbReference type="InterPro" id="IPR029413">
    <property type="entry name" value="RG-lyase_II"/>
</dbReference>
<proteinExistence type="predicted"/>
<feature type="domain" description="Rhamnogalacturonan lyase" evidence="2">
    <location>
        <begin position="415"/>
        <end position="576"/>
    </location>
</feature>
<dbReference type="EMBL" id="JBGMDY010000003">
    <property type="protein sequence ID" value="KAL2340030.1"/>
    <property type="molecule type" value="Genomic_DNA"/>
</dbReference>
<keyword evidence="1" id="KW-0732">Signal</keyword>
<keyword evidence="5" id="KW-1185">Reference proteome</keyword>
<dbReference type="InterPro" id="IPR013784">
    <property type="entry name" value="Carb-bd-like_fold"/>
</dbReference>
<dbReference type="Gene3D" id="2.70.98.10">
    <property type="match status" value="1"/>
</dbReference>
<name>A0ABD1MW22_9FABA</name>
<dbReference type="Pfam" id="PF14683">
    <property type="entry name" value="CBM-like"/>
    <property type="match status" value="1"/>
</dbReference>
<dbReference type="InterPro" id="IPR029411">
    <property type="entry name" value="RG-lyase_III"/>
</dbReference>
<comment type="caution">
    <text evidence="4">The sequence shown here is derived from an EMBL/GenBank/DDBJ whole genome shotgun (WGS) entry which is preliminary data.</text>
</comment>
<evidence type="ECO:0000313" key="4">
    <source>
        <dbReference type="EMBL" id="KAL2340030.1"/>
    </source>
</evidence>
<dbReference type="CDD" id="cd10316">
    <property type="entry name" value="RGL4_M"/>
    <property type="match status" value="1"/>
</dbReference>
<dbReference type="CDD" id="cd10317">
    <property type="entry name" value="RGL4_C"/>
    <property type="match status" value="1"/>
</dbReference>
<dbReference type="Gene3D" id="2.60.40.1120">
    <property type="entry name" value="Carboxypeptidase-like, regulatory domain"/>
    <property type="match status" value="1"/>
</dbReference>
<dbReference type="Gene3D" id="2.60.120.260">
    <property type="entry name" value="Galactose-binding domain-like"/>
    <property type="match status" value="1"/>
</dbReference>
<reference evidence="4 5" key="1">
    <citation type="submission" date="2024-08" db="EMBL/GenBank/DDBJ databases">
        <title>Insights into the chromosomal genome structure of Flemingia macrophylla.</title>
        <authorList>
            <person name="Ding Y."/>
            <person name="Zhao Y."/>
            <person name="Bi W."/>
            <person name="Wu M."/>
            <person name="Zhao G."/>
            <person name="Gong Y."/>
            <person name="Li W."/>
            <person name="Zhang P."/>
        </authorList>
    </citation>
    <scope>NUCLEOTIDE SEQUENCE [LARGE SCALE GENOMIC DNA]</scope>
    <source>
        <strain evidence="4">DYQJB</strain>
        <tissue evidence="4">Leaf</tissue>
    </source>
</reference>
<evidence type="ECO:0008006" key="6">
    <source>
        <dbReference type="Google" id="ProtNLM"/>
    </source>
</evidence>
<sequence length="621" mass="70724">MMASRARVLSIHASLDDIPGGQILVFGQEVIMDNGIVQVNLSKPEGIVTGIQYNGLDNLLEVLNNETDRGYWDMVWDQEGGEKRTIKGKKWKGRFDRMEATDFSVIVKNEEQVELSFTRRWNFSLEGKFAPLNIDKRFIMLGGSSGFYTYAIYEHLKEWPAFDLDNTRIAFKLRKDKFRYMAVADNRQRFMPLPDDRSPPRGQLLAYPEAVRLVDPLEPDFKGEVDDKYEYTCESRNNGVHGWISIDPSTSTGFWLITPSHEFRSAGPLKQYLTSHVGPTTLSLVNEMESWPYTFPASDDFLSSKQRGKVQGRLLVRDRYISDASNPVTGAYVGLAAIGDAGSWQRECKGYQFWTITDDKGYFSIINIRPGYYNLYSWVNGFIDDYKFDSIINVTSGSDINVNELVYEPPRDGPTLWEIGIPDRSAAEFYLPDPNPMYVNRLYVNHPERFRQYGLWERYAELYPKEDLVYTVGISDYRKDWFFAQVNRKKGNNSYQGTTWQINFNLDCVNKSGSYTLRVALASVHSAQLEIRINNLEENPALFSSGVIGKENTIARHGIHGLYWLYSIQVEGTLLIPKSCNSEKQKSSCTKILALGTRIIEALALSAKISVAPVLSARTSV</sequence>